<proteinExistence type="predicted"/>
<name>A0A2P2R0M5_RHIMU</name>
<dbReference type="EMBL" id="GGEC01092263">
    <property type="protein sequence ID" value="MBX72747.1"/>
    <property type="molecule type" value="Transcribed_RNA"/>
</dbReference>
<sequence length="24" mass="2670">MANPYALSLGLLNNMMYVLTLSCH</sequence>
<dbReference type="AlphaFoldDB" id="A0A2P2R0M5"/>
<evidence type="ECO:0000313" key="1">
    <source>
        <dbReference type="EMBL" id="MBX72747.1"/>
    </source>
</evidence>
<reference evidence="1" key="1">
    <citation type="submission" date="2018-02" db="EMBL/GenBank/DDBJ databases">
        <title>Rhizophora mucronata_Transcriptome.</title>
        <authorList>
            <person name="Meera S.P."/>
            <person name="Sreeshan A."/>
            <person name="Augustine A."/>
        </authorList>
    </citation>
    <scope>NUCLEOTIDE SEQUENCE</scope>
    <source>
        <tissue evidence="1">Leaf</tissue>
    </source>
</reference>
<accession>A0A2P2R0M5</accession>
<protein>
    <submittedName>
        <fullName evidence="1">Uncharacterized protein</fullName>
    </submittedName>
</protein>
<organism evidence="1">
    <name type="scientific">Rhizophora mucronata</name>
    <name type="common">Asiatic mangrove</name>
    <dbReference type="NCBI Taxonomy" id="61149"/>
    <lineage>
        <taxon>Eukaryota</taxon>
        <taxon>Viridiplantae</taxon>
        <taxon>Streptophyta</taxon>
        <taxon>Embryophyta</taxon>
        <taxon>Tracheophyta</taxon>
        <taxon>Spermatophyta</taxon>
        <taxon>Magnoliopsida</taxon>
        <taxon>eudicotyledons</taxon>
        <taxon>Gunneridae</taxon>
        <taxon>Pentapetalae</taxon>
        <taxon>rosids</taxon>
        <taxon>fabids</taxon>
        <taxon>Malpighiales</taxon>
        <taxon>Rhizophoraceae</taxon>
        <taxon>Rhizophora</taxon>
    </lineage>
</organism>